<evidence type="ECO:0000256" key="1">
    <source>
        <dbReference type="ARBA" id="ARBA00004861"/>
    </source>
</evidence>
<keyword evidence="11" id="KW-1185">Reference proteome</keyword>
<reference evidence="11 12" key="1">
    <citation type="submission" date="2019-11" db="EMBL/GenBank/DDBJ databases">
        <authorList>
            <person name="Cho J.-C."/>
        </authorList>
    </citation>
    <scope>NUCLEOTIDE SEQUENCE [LARGE SCALE GENOMIC DNA]</scope>
    <source>
        <strain evidence="10 11">JH1073</strain>
        <strain evidence="9 12">JH702</strain>
    </source>
</reference>
<dbReference type="GO" id="GO:0004590">
    <property type="term" value="F:orotidine-5'-phosphate decarboxylase activity"/>
    <property type="evidence" value="ECO:0007669"/>
    <property type="project" value="UniProtKB-UniRule"/>
</dbReference>
<keyword evidence="3 7" id="KW-0210">Decarboxylase</keyword>
<dbReference type="NCBIfam" id="TIGR02127">
    <property type="entry name" value="pyrF_sub2"/>
    <property type="match status" value="1"/>
</dbReference>
<organism evidence="10 11">
    <name type="scientific">Candidatus Lucifugimonas marina</name>
    <dbReference type="NCBI Taxonomy" id="3038979"/>
    <lineage>
        <taxon>Bacteria</taxon>
        <taxon>Bacillati</taxon>
        <taxon>Chloroflexota</taxon>
        <taxon>Dehalococcoidia</taxon>
        <taxon>SAR202 cluster</taxon>
        <taxon>Candidatus Lucifugimonadales</taxon>
        <taxon>Candidatus Lucifugimonadaceae</taxon>
        <taxon>Candidatus Lucifugimonas</taxon>
    </lineage>
</organism>
<dbReference type="Pfam" id="PF00215">
    <property type="entry name" value="OMPdecase"/>
    <property type="match status" value="1"/>
</dbReference>
<reference evidence="11" key="3">
    <citation type="submission" date="2023-06" db="EMBL/GenBank/DDBJ databases">
        <title>Pangenomics reveal diversification of enzyme families and niche specialization in globally abundant SAR202 bacteria.</title>
        <authorList>
            <person name="Saw J.H.W."/>
        </authorList>
    </citation>
    <scope>NUCLEOTIDE SEQUENCE [LARGE SCALE GENOMIC DNA]</scope>
    <source>
        <strain evidence="11">JH1073</strain>
    </source>
</reference>
<comment type="pathway">
    <text evidence="1 7">Pyrimidine metabolism; UMP biosynthesis via de novo pathway; UMP from orotate: step 2/2.</text>
</comment>
<evidence type="ECO:0000256" key="7">
    <source>
        <dbReference type="HAMAP-Rule" id="MF_01215"/>
    </source>
</evidence>
<comment type="catalytic activity">
    <reaction evidence="6 7">
        <text>orotidine 5'-phosphate + H(+) = UMP + CO2</text>
        <dbReference type="Rhea" id="RHEA:11596"/>
        <dbReference type="ChEBI" id="CHEBI:15378"/>
        <dbReference type="ChEBI" id="CHEBI:16526"/>
        <dbReference type="ChEBI" id="CHEBI:57538"/>
        <dbReference type="ChEBI" id="CHEBI:57865"/>
        <dbReference type="EC" id="4.1.1.23"/>
    </reaction>
</comment>
<sequence length="285" mass="30913">MQTMFERLDAAAAKMESFVCVGLDPTPERVPIDDILAFNCAIVDATKDVVSAFKPQFAYYEAMGIEGFKILEKTIQHIRDVAPDHVIVGDGKRGDISTTATAYATAMFETWDVDIATIYAYQGNDSVEPFLQYPGKGVYIVCRTSNPSSRDIQDLVVDGTDQKDQVFDRVADMADRWAGTENVGLVVGATYPDDLRALRSKHPVPHFLIPGVGAQGGVAEDTARAGANERGGGFIVNSSRGIIYASSNPEDFDIAAHEEAEKLKNQLNDALKPDASVNTESVTIE</sequence>
<dbReference type="InterPro" id="IPR011995">
    <property type="entry name" value="OMPdecase_type-2"/>
</dbReference>
<gene>
    <name evidence="7 10" type="primary">pyrF</name>
    <name evidence="9" type="ORF">GKO46_11660</name>
    <name evidence="10" type="ORF">GKO48_09875</name>
</gene>
<keyword evidence="4 7" id="KW-0665">Pyrimidine biosynthesis</keyword>
<dbReference type="Proteomes" id="UP001219901">
    <property type="component" value="Chromosome"/>
</dbReference>
<dbReference type="AlphaFoldDB" id="A0AAJ5ZH53"/>
<dbReference type="EC" id="4.1.1.23" evidence="7"/>
<evidence type="ECO:0000313" key="12">
    <source>
        <dbReference type="Proteomes" id="UP001321249"/>
    </source>
</evidence>
<dbReference type="HAMAP" id="MF_01215">
    <property type="entry name" value="OMPdecase_type2"/>
    <property type="match status" value="1"/>
</dbReference>
<evidence type="ECO:0000256" key="2">
    <source>
        <dbReference type="ARBA" id="ARBA00008847"/>
    </source>
</evidence>
<evidence type="ECO:0000256" key="6">
    <source>
        <dbReference type="ARBA" id="ARBA00049157"/>
    </source>
</evidence>
<dbReference type="EMBL" id="WMBE01000003">
    <property type="protein sequence ID" value="MDG0867724.1"/>
    <property type="molecule type" value="Genomic_DNA"/>
</dbReference>
<evidence type="ECO:0000313" key="11">
    <source>
        <dbReference type="Proteomes" id="UP001219901"/>
    </source>
</evidence>
<evidence type="ECO:0000256" key="3">
    <source>
        <dbReference type="ARBA" id="ARBA00022793"/>
    </source>
</evidence>
<dbReference type="PANTHER" id="PTHR43375">
    <property type="entry name" value="OROTIDINE 5'-PHOSPHATE DECARBOXYLASE"/>
    <property type="match status" value="1"/>
</dbReference>
<name>A0AAJ5ZH53_9CHLR</name>
<dbReference type="InterPro" id="IPR013785">
    <property type="entry name" value="Aldolase_TIM"/>
</dbReference>
<dbReference type="Proteomes" id="UP001321249">
    <property type="component" value="Unassembled WGS sequence"/>
</dbReference>
<evidence type="ECO:0000313" key="9">
    <source>
        <dbReference type="EMBL" id="MDG0867724.1"/>
    </source>
</evidence>
<evidence type="ECO:0000313" key="10">
    <source>
        <dbReference type="EMBL" id="WFG39911.1"/>
    </source>
</evidence>
<dbReference type="InterPro" id="IPR001754">
    <property type="entry name" value="OMPdeCOase_dom"/>
</dbReference>
<dbReference type="SMART" id="SM00934">
    <property type="entry name" value="OMPdecase"/>
    <property type="match status" value="1"/>
</dbReference>
<reference evidence="10" key="2">
    <citation type="journal article" date="2023" name="Nat. Commun.">
        <title>Cultivation of marine bacteria of the SAR202 clade.</title>
        <authorList>
            <person name="Lim Y."/>
            <person name="Seo J.H."/>
            <person name="Giovannoni S.J."/>
            <person name="Kang I."/>
            <person name="Cho J.C."/>
        </authorList>
    </citation>
    <scope>NUCLEOTIDE SEQUENCE</scope>
    <source>
        <strain evidence="10">JH1073</strain>
    </source>
</reference>
<protein>
    <recommendedName>
        <fullName evidence="7">Orotidine 5'-phosphate decarboxylase</fullName>
        <ecNumber evidence="7">4.1.1.23</ecNumber>
    </recommendedName>
    <alternativeName>
        <fullName evidence="7">OMP decarboxylase</fullName>
        <shortName evidence="7">OMPDCase</shortName>
        <shortName evidence="7">OMPdecase</shortName>
    </alternativeName>
</protein>
<feature type="active site" description="Proton donor" evidence="7">
    <location>
        <position position="92"/>
    </location>
</feature>
<dbReference type="CDD" id="cd04725">
    <property type="entry name" value="OMP_decarboxylase_like"/>
    <property type="match status" value="1"/>
</dbReference>
<proteinExistence type="inferred from homology"/>
<evidence type="ECO:0000256" key="5">
    <source>
        <dbReference type="ARBA" id="ARBA00023239"/>
    </source>
</evidence>
<accession>A0AAJ5ZH53</accession>
<dbReference type="EMBL" id="CP046147">
    <property type="protein sequence ID" value="WFG39911.1"/>
    <property type="molecule type" value="Genomic_DNA"/>
</dbReference>
<keyword evidence="5 7" id="KW-0456">Lyase</keyword>
<dbReference type="InterPro" id="IPR011060">
    <property type="entry name" value="RibuloseP-bd_barrel"/>
</dbReference>
<evidence type="ECO:0000259" key="8">
    <source>
        <dbReference type="SMART" id="SM00934"/>
    </source>
</evidence>
<feature type="domain" description="Orotidine 5'-phosphate decarboxylase" evidence="8">
    <location>
        <begin position="18"/>
        <end position="255"/>
    </location>
</feature>
<dbReference type="PANTHER" id="PTHR43375:SF1">
    <property type="entry name" value="OROTIDINE 5'-PHOSPHATE DECARBOXYLASE"/>
    <property type="match status" value="1"/>
</dbReference>
<dbReference type="GO" id="GO:0044205">
    <property type="term" value="P:'de novo' UMP biosynthetic process"/>
    <property type="evidence" value="ECO:0007669"/>
    <property type="project" value="UniProtKB-UniRule"/>
</dbReference>
<evidence type="ECO:0000256" key="4">
    <source>
        <dbReference type="ARBA" id="ARBA00022975"/>
    </source>
</evidence>
<dbReference type="Gene3D" id="3.20.20.70">
    <property type="entry name" value="Aldolase class I"/>
    <property type="match status" value="1"/>
</dbReference>
<dbReference type="GO" id="GO:0006207">
    <property type="term" value="P:'de novo' pyrimidine nucleobase biosynthetic process"/>
    <property type="evidence" value="ECO:0007669"/>
    <property type="project" value="InterPro"/>
</dbReference>
<dbReference type="SUPFAM" id="SSF51366">
    <property type="entry name" value="Ribulose-phoshate binding barrel"/>
    <property type="match status" value="1"/>
</dbReference>
<comment type="similarity">
    <text evidence="2 7">Belongs to the OMP decarboxylase family. Type 2 subfamily.</text>
</comment>